<reference evidence="7 8" key="1">
    <citation type="submission" date="2019-12" db="EMBL/GenBank/DDBJ databases">
        <authorList>
            <person name="Li M."/>
        </authorList>
    </citation>
    <scope>NUCLEOTIDE SEQUENCE [LARGE SCALE GENOMIC DNA]</scope>
    <source>
        <strain evidence="7 8">GBMRC 2024</strain>
    </source>
</reference>
<dbReference type="PANTHER" id="PTHR30532:SF24">
    <property type="entry name" value="FERRIC ENTEROBACTIN-BINDING PERIPLASMIC PROTEIN FEPB"/>
    <property type="match status" value="1"/>
</dbReference>
<keyword evidence="8" id="KW-1185">Reference proteome</keyword>
<evidence type="ECO:0000313" key="7">
    <source>
        <dbReference type="EMBL" id="MXN20595.1"/>
    </source>
</evidence>
<accession>A0A6L7G946</accession>
<keyword evidence="5" id="KW-0732">Signal</keyword>
<dbReference type="PROSITE" id="PS50983">
    <property type="entry name" value="FE_B12_PBP"/>
    <property type="match status" value="1"/>
</dbReference>
<keyword evidence="4" id="KW-0406">Ion transport</keyword>
<evidence type="ECO:0000256" key="3">
    <source>
        <dbReference type="ARBA" id="ARBA00022448"/>
    </source>
</evidence>
<proteinExistence type="inferred from homology"/>
<keyword evidence="4" id="KW-0408">Iron</keyword>
<evidence type="ECO:0000256" key="4">
    <source>
        <dbReference type="ARBA" id="ARBA00022496"/>
    </source>
</evidence>
<organism evidence="7 8">
    <name type="scientific">Pseudooceanicola albus</name>
    <dbReference type="NCBI Taxonomy" id="2692189"/>
    <lineage>
        <taxon>Bacteria</taxon>
        <taxon>Pseudomonadati</taxon>
        <taxon>Pseudomonadota</taxon>
        <taxon>Alphaproteobacteria</taxon>
        <taxon>Rhodobacterales</taxon>
        <taxon>Paracoccaceae</taxon>
        <taxon>Pseudooceanicola</taxon>
    </lineage>
</organism>
<evidence type="ECO:0000256" key="5">
    <source>
        <dbReference type="ARBA" id="ARBA00022729"/>
    </source>
</evidence>
<evidence type="ECO:0000256" key="2">
    <source>
        <dbReference type="ARBA" id="ARBA00008814"/>
    </source>
</evidence>
<dbReference type="EMBL" id="WUMU01000031">
    <property type="protein sequence ID" value="MXN20595.1"/>
    <property type="molecule type" value="Genomic_DNA"/>
</dbReference>
<protein>
    <submittedName>
        <fullName evidence="7">ABC transporter substrate-binding protein</fullName>
    </submittedName>
</protein>
<dbReference type="InterPro" id="IPR051313">
    <property type="entry name" value="Bact_iron-sidero_bind"/>
</dbReference>
<dbReference type="Pfam" id="PF01497">
    <property type="entry name" value="Peripla_BP_2"/>
    <property type="match status" value="1"/>
</dbReference>
<evidence type="ECO:0000259" key="6">
    <source>
        <dbReference type="PROSITE" id="PS50983"/>
    </source>
</evidence>
<dbReference type="PANTHER" id="PTHR30532">
    <property type="entry name" value="IRON III DICITRATE-BINDING PERIPLASMIC PROTEIN"/>
    <property type="match status" value="1"/>
</dbReference>
<dbReference type="SUPFAM" id="SSF53807">
    <property type="entry name" value="Helical backbone' metal receptor"/>
    <property type="match status" value="1"/>
</dbReference>
<keyword evidence="3" id="KW-0813">Transport</keyword>
<dbReference type="GO" id="GO:0030288">
    <property type="term" value="C:outer membrane-bounded periplasmic space"/>
    <property type="evidence" value="ECO:0007669"/>
    <property type="project" value="TreeGrafter"/>
</dbReference>
<dbReference type="Gene3D" id="3.40.50.1980">
    <property type="entry name" value="Nitrogenase molybdenum iron protein domain"/>
    <property type="match status" value="2"/>
</dbReference>
<sequence length="335" mass="35938">MVSRVFRPDRRAVLTGLGAALAAPALLRADDSLRFPNAFGEAVLKAPARRVVSLGYATQDSLLALGLPPVALRYWYGPYQDGLWPWAQPLAGSEKPVVLRGEPSAETIAGLAPDLIVAIGAALSAAEYQLLSMIAPVLVQPADVPVYGTPWQLELSLIGRAIGREAEAERLTREATAHFDKIRARNPHWQGRTAAAAWHDGGETGVFLAQDARRRFLRDMGFVDPPGYAGLTPISDFYANLSPEDLSPIDADLLVWISDAAHARDLAALPMRRTLRAVREGREVFAGEELGGALSFGSVLSLPWAIDRLEPEFNLALDGDPATPVPSAVENGLAG</sequence>
<evidence type="ECO:0000313" key="8">
    <source>
        <dbReference type="Proteomes" id="UP000477911"/>
    </source>
</evidence>
<gene>
    <name evidence="7" type="ORF">GR170_22420</name>
</gene>
<comment type="similarity">
    <text evidence="2">Belongs to the bacterial solute-binding protein 8 family.</text>
</comment>
<evidence type="ECO:0000256" key="1">
    <source>
        <dbReference type="ARBA" id="ARBA00004196"/>
    </source>
</evidence>
<comment type="subcellular location">
    <subcellularLocation>
        <location evidence="1">Cell envelope</location>
    </subcellularLocation>
</comment>
<dbReference type="AlphaFoldDB" id="A0A6L7G946"/>
<dbReference type="GO" id="GO:1901678">
    <property type="term" value="P:iron coordination entity transport"/>
    <property type="evidence" value="ECO:0007669"/>
    <property type="project" value="UniProtKB-ARBA"/>
</dbReference>
<name>A0A6L7G946_9RHOB</name>
<dbReference type="InterPro" id="IPR002491">
    <property type="entry name" value="ABC_transptr_periplasmic_BD"/>
</dbReference>
<keyword evidence="4" id="KW-0410">Iron transport</keyword>
<comment type="caution">
    <text evidence="7">The sequence shown here is derived from an EMBL/GenBank/DDBJ whole genome shotgun (WGS) entry which is preliminary data.</text>
</comment>
<feature type="domain" description="Fe/B12 periplasmic-binding" evidence="6">
    <location>
        <begin position="50"/>
        <end position="317"/>
    </location>
</feature>
<dbReference type="Proteomes" id="UP000477911">
    <property type="component" value="Unassembled WGS sequence"/>
</dbReference>